<feature type="compositionally biased region" description="Basic and acidic residues" evidence="1">
    <location>
        <begin position="485"/>
        <end position="508"/>
    </location>
</feature>
<dbReference type="Proteomes" id="UP000000844">
    <property type="component" value="Chromosome"/>
</dbReference>
<feature type="compositionally biased region" description="Basic and acidic residues" evidence="1">
    <location>
        <begin position="444"/>
        <end position="458"/>
    </location>
</feature>
<evidence type="ECO:0000313" key="2">
    <source>
        <dbReference type="EMBL" id="ADD41189.1"/>
    </source>
</evidence>
<feature type="region of interest" description="Disordered" evidence="1">
    <location>
        <begin position="212"/>
        <end position="533"/>
    </location>
</feature>
<dbReference type="RefSeq" id="WP_013016760.1">
    <property type="nucleotide sequence ID" value="NC_013947.1"/>
</dbReference>
<sequence>MKNPIDFDASAEFGGLVFDQIRQIAEADRDHAYGIDEQADAADALIKAVDDAITGLGDGFGKVNQPTLLRATDELMAAGDQAVRDGQVEPGMMMVFQGKSARAAITQLIKLGERSKAGALRIAAQPSTLKELAGQVRQTDTEMAALAEDRQRYLDLVAADPASPDLLKVPGVTPGMDPQTVRHAVNMEYDKQARDKMQLSVKGYYDQASKLEAPQAYEGPRVPTPGDRLLGQGDFSVSGGSIGSGGHSSPGPDLRRDVPTTSTVSTSVDYNGFRSGSTGPELTGPANPVTTAPVTTISGPPPSTPASSSVFGPVTSGGHFVPNQSVTRPVYGSRTTPKFGPTRPVLRPNTSGLVRPVIGERPGKSLNAFGRPQQPVVRPGDARTIGAPRTDRLSGRTVPPRTITADPRTTGPARSLAPRTAAADGRVFGGARGDRALTSPARTADGRVIGDTRADRPGVRTTPTRPHTADGRVLRSNPTSTPEFTVRRAEFSREPRLPHGGNDNRDGAALRNSRPLSATPTPTPTPEPRGVAAERDGHWSVAAPRDVTGAPTVNGDWPVSATVPPVIHGARVETTRAEYDPGHYVTPHNLGKRL</sequence>
<keyword evidence="3" id="KW-1185">Reference proteome</keyword>
<dbReference type="KEGG" id="sna:Snas_1485"/>
<reference evidence="2 3" key="1">
    <citation type="journal article" date="2009" name="Stand. Genomic Sci.">
        <title>Complete genome sequence of Stackebrandtia nassauensis type strain (LLR-40K-21).</title>
        <authorList>
            <person name="Munk C."/>
            <person name="Lapidus A."/>
            <person name="Copeland A."/>
            <person name="Jando M."/>
            <person name="Mayilraj S."/>
            <person name="Glavina Del Rio T."/>
            <person name="Nolan M."/>
            <person name="Chen F."/>
            <person name="Lucas S."/>
            <person name="Tice H."/>
            <person name="Cheng J.F."/>
            <person name="Han C."/>
            <person name="Detter J.C."/>
            <person name="Bruce D."/>
            <person name="Goodwin L."/>
            <person name="Chain P."/>
            <person name="Pitluck S."/>
            <person name="Goker M."/>
            <person name="Ovchinikova G."/>
            <person name="Pati A."/>
            <person name="Ivanova N."/>
            <person name="Mavromatis K."/>
            <person name="Chen A."/>
            <person name="Palaniappan K."/>
            <person name="Land M."/>
            <person name="Hauser L."/>
            <person name="Chang Y.J."/>
            <person name="Jeffries C.D."/>
            <person name="Bristow J."/>
            <person name="Eisen J.A."/>
            <person name="Markowitz V."/>
            <person name="Hugenholtz P."/>
            <person name="Kyrpides N.C."/>
            <person name="Klenk H.P."/>
        </authorList>
    </citation>
    <scope>NUCLEOTIDE SEQUENCE [LARGE SCALE GENOMIC DNA]</scope>
    <source>
        <strain evidence="3">DSM 44728 / CIP 108903 / NRRL B-16338 / NBRC 102104 / LLR-40K-21</strain>
    </source>
</reference>
<proteinExistence type="predicted"/>
<dbReference type="STRING" id="446470.Snas_1485"/>
<dbReference type="EMBL" id="CP001778">
    <property type="protein sequence ID" value="ADD41189.1"/>
    <property type="molecule type" value="Genomic_DNA"/>
</dbReference>
<accession>D3PVD6</accession>
<dbReference type="HOGENOM" id="CLU_521670_0_0_11"/>
<feature type="compositionally biased region" description="Low complexity" evidence="1">
    <location>
        <begin position="259"/>
        <end position="268"/>
    </location>
</feature>
<gene>
    <name evidence="2" type="ordered locus">Snas_1485</name>
</gene>
<dbReference type="AlphaFoldDB" id="D3PVD6"/>
<evidence type="ECO:0000313" key="3">
    <source>
        <dbReference type="Proteomes" id="UP000000844"/>
    </source>
</evidence>
<organism evidence="2 3">
    <name type="scientific">Stackebrandtia nassauensis (strain DSM 44728 / CIP 108903 / NRRL B-16338 / NBRC 102104 / LLR-40K-21)</name>
    <dbReference type="NCBI Taxonomy" id="446470"/>
    <lineage>
        <taxon>Bacteria</taxon>
        <taxon>Bacillati</taxon>
        <taxon>Actinomycetota</taxon>
        <taxon>Actinomycetes</taxon>
        <taxon>Glycomycetales</taxon>
        <taxon>Glycomycetaceae</taxon>
        <taxon>Stackebrandtia</taxon>
    </lineage>
</organism>
<evidence type="ECO:0000256" key="1">
    <source>
        <dbReference type="SAM" id="MobiDB-lite"/>
    </source>
</evidence>
<protein>
    <submittedName>
        <fullName evidence="2">Uncharacterized protein</fullName>
    </submittedName>
</protein>
<feature type="compositionally biased region" description="Low complexity" evidence="1">
    <location>
        <begin position="283"/>
        <end position="298"/>
    </location>
</feature>
<name>D3PVD6_STANL</name>